<evidence type="ECO:0000313" key="1">
    <source>
        <dbReference type="EMBL" id="MCH90482.1"/>
    </source>
</evidence>
<sequence>IRAHAKYLGVPLLGDEVYGGTKSMVLSLLRPRTAASLHSEMFKVVSELDRPCLHALTLGFQHPHTGEQVHFSCEPPVDFNEILSQLRRIGKIAGPFLVLSENVAQRELLRVFTQNHH</sequence>
<dbReference type="GO" id="GO:0009982">
    <property type="term" value="F:pseudouridine synthase activity"/>
    <property type="evidence" value="ECO:0007669"/>
    <property type="project" value="InterPro"/>
</dbReference>
<dbReference type="GO" id="GO:0003723">
    <property type="term" value="F:RNA binding"/>
    <property type="evidence" value="ECO:0007669"/>
    <property type="project" value="InterPro"/>
</dbReference>
<accession>A0A392MT87</accession>
<evidence type="ECO:0000313" key="2">
    <source>
        <dbReference type="Proteomes" id="UP000265520"/>
    </source>
</evidence>
<dbReference type="InterPro" id="IPR020103">
    <property type="entry name" value="PsdUridine_synth_cat_dom_sf"/>
</dbReference>
<name>A0A392MT87_9FABA</name>
<keyword evidence="2" id="KW-1185">Reference proteome</keyword>
<dbReference type="AlphaFoldDB" id="A0A392MT87"/>
<comment type="caution">
    <text evidence="1">The sequence shown here is derived from an EMBL/GenBank/DDBJ whole genome shotgun (WGS) entry which is preliminary data.</text>
</comment>
<dbReference type="EMBL" id="LXQA010018394">
    <property type="protein sequence ID" value="MCH90482.1"/>
    <property type="molecule type" value="Genomic_DNA"/>
</dbReference>
<dbReference type="SUPFAM" id="SSF55120">
    <property type="entry name" value="Pseudouridine synthase"/>
    <property type="match status" value="1"/>
</dbReference>
<protein>
    <submittedName>
        <fullName evidence="1">RNA pseudourine synthase 2 chloroplastic-like</fullName>
    </submittedName>
</protein>
<dbReference type="Gene3D" id="3.30.2350.10">
    <property type="entry name" value="Pseudouridine synthase"/>
    <property type="match status" value="1"/>
</dbReference>
<feature type="non-terminal residue" evidence="1">
    <location>
        <position position="1"/>
    </location>
</feature>
<reference evidence="1 2" key="1">
    <citation type="journal article" date="2018" name="Front. Plant Sci.">
        <title>Red Clover (Trifolium pratense) and Zigzag Clover (T. medium) - A Picture of Genomic Similarities and Differences.</title>
        <authorList>
            <person name="Dluhosova J."/>
            <person name="Istvanek J."/>
            <person name="Nedelnik J."/>
            <person name="Repkova J."/>
        </authorList>
    </citation>
    <scope>NUCLEOTIDE SEQUENCE [LARGE SCALE GENOMIC DNA]</scope>
    <source>
        <strain evidence="2">cv. 10/8</strain>
        <tissue evidence="1">Leaf</tissue>
    </source>
</reference>
<proteinExistence type="predicted"/>
<dbReference type="Proteomes" id="UP000265520">
    <property type="component" value="Unassembled WGS sequence"/>
</dbReference>
<gene>
    <name evidence="1" type="ORF">A2U01_0011398</name>
</gene>
<dbReference type="GO" id="GO:0001522">
    <property type="term" value="P:pseudouridine synthesis"/>
    <property type="evidence" value="ECO:0007669"/>
    <property type="project" value="InterPro"/>
</dbReference>
<organism evidence="1 2">
    <name type="scientific">Trifolium medium</name>
    <dbReference type="NCBI Taxonomy" id="97028"/>
    <lineage>
        <taxon>Eukaryota</taxon>
        <taxon>Viridiplantae</taxon>
        <taxon>Streptophyta</taxon>
        <taxon>Embryophyta</taxon>
        <taxon>Tracheophyta</taxon>
        <taxon>Spermatophyta</taxon>
        <taxon>Magnoliopsida</taxon>
        <taxon>eudicotyledons</taxon>
        <taxon>Gunneridae</taxon>
        <taxon>Pentapetalae</taxon>
        <taxon>rosids</taxon>
        <taxon>fabids</taxon>
        <taxon>Fabales</taxon>
        <taxon>Fabaceae</taxon>
        <taxon>Papilionoideae</taxon>
        <taxon>50 kb inversion clade</taxon>
        <taxon>NPAAA clade</taxon>
        <taxon>Hologalegina</taxon>
        <taxon>IRL clade</taxon>
        <taxon>Trifolieae</taxon>
        <taxon>Trifolium</taxon>
    </lineage>
</organism>